<feature type="transmembrane region" description="Helical" evidence="6">
    <location>
        <begin position="520"/>
        <end position="540"/>
    </location>
</feature>
<feature type="transmembrane region" description="Helical" evidence="6">
    <location>
        <begin position="102"/>
        <end position="120"/>
    </location>
</feature>
<evidence type="ECO:0000313" key="8">
    <source>
        <dbReference type="EMBL" id="VAW96696.1"/>
    </source>
</evidence>
<feature type="transmembrane region" description="Helical" evidence="6">
    <location>
        <begin position="399"/>
        <end position="421"/>
    </location>
</feature>
<dbReference type="InterPro" id="IPR020846">
    <property type="entry name" value="MFS_dom"/>
</dbReference>
<feature type="transmembrane region" description="Helical" evidence="6">
    <location>
        <begin position="428"/>
        <end position="448"/>
    </location>
</feature>
<feature type="transmembrane region" description="Helical" evidence="6">
    <location>
        <begin position="308"/>
        <end position="332"/>
    </location>
</feature>
<name>A0A3B1AV93_9ZZZZ</name>
<feature type="transmembrane region" description="Helical" evidence="6">
    <location>
        <begin position="229"/>
        <end position="249"/>
    </location>
</feature>
<dbReference type="PANTHER" id="PTHR12778:SF10">
    <property type="entry name" value="MAJOR FACILITATOR SUPERFAMILY DOMAIN-CONTAINING PROTEIN 3"/>
    <property type="match status" value="1"/>
</dbReference>
<dbReference type="NCBIfam" id="TIGR00901">
    <property type="entry name" value="2A0125"/>
    <property type="match status" value="1"/>
</dbReference>
<feature type="transmembrane region" description="Helical" evidence="6">
    <location>
        <begin position="454"/>
        <end position="479"/>
    </location>
</feature>
<evidence type="ECO:0000256" key="6">
    <source>
        <dbReference type="SAM" id="Phobius"/>
    </source>
</evidence>
<comment type="subcellular location">
    <subcellularLocation>
        <location evidence="1">Membrane</location>
        <topology evidence="1">Multi-pass membrane protein</topology>
    </subcellularLocation>
</comment>
<dbReference type="Pfam" id="PF07690">
    <property type="entry name" value="MFS_1"/>
    <property type="match status" value="2"/>
</dbReference>
<feature type="transmembrane region" description="Helical" evidence="6">
    <location>
        <begin position="173"/>
        <end position="192"/>
    </location>
</feature>
<dbReference type="InterPro" id="IPR036259">
    <property type="entry name" value="MFS_trans_sf"/>
</dbReference>
<dbReference type="InterPro" id="IPR004752">
    <property type="entry name" value="AmpG_permease/AT-1"/>
</dbReference>
<evidence type="ECO:0000256" key="4">
    <source>
        <dbReference type="ARBA" id="ARBA00022989"/>
    </source>
</evidence>
<protein>
    <submittedName>
        <fullName evidence="8">AmpG permease</fullName>
    </submittedName>
</protein>
<accession>A0A3B1AV93</accession>
<keyword evidence="2" id="KW-0813">Transport</keyword>
<proteinExistence type="predicted"/>
<gene>
    <name evidence="8" type="ORF">MNBD_GAMMA21-1138</name>
</gene>
<evidence type="ECO:0000256" key="1">
    <source>
        <dbReference type="ARBA" id="ARBA00004141"/>
    </source>
</evidence>
<feature type="transmembrane region" description="Helical" evidence="6">
    <location>
        <begin position="362"/>
        <end position="387"/>
    </location>
</feature>
<dbReference type="GO" id="GO:0022857">
    <property type="term" value="F:transmembrane transporter activity"/>
    <property type="evidence" value="ECO:0007669"/>
    <property type="project" value="InterPro"/>
</dbReference>
<evidence type="ECO:0000256" key="3">
    <source>
        <dbReference type="ARBA" id="ARBA00022692"/>
    </source>
</evidence>
<keyword evidence="4 6" id="KW-1133">Transmembrane helix</keyword>
<feature type="domain" description="Major facilitator superfamily (MFS) profile" evidence="7">
    <location>
        <begin position="29"/>
        <end position="544"/>
    </location>
</feature>
<evidence type="ECO:0000256" key="5">
    <source>
        <dbReference type="ARBA" id="ARBA00023136"/>
    </source>
</evidence>
<feature type="transmembrane region" description="Helical" evidence="6">
    <location>
        <begin position="62"/>
        <end position="81"/>
    </location>
</feature>
<feature type="transmembrane region" description="Helical" evidence="6">
    <location>
        <begin position="270"/>
        <end position="288"/>
    </location>
</feature>
<feature type="transmembrane region" description="Helical" evidence="6">
    <location>
        <begin position="33"/>
        <end position="56"/>
    </location>
</feature>
<dbReference type="AlphaFoldDB" id="A0A3B1AV93"/>
<organism evidence="8">
    <name type="scientific">hydrothermal vent metagenome</name>
    <dbReference type="NCBI Taxonomy" id="652676"/>
    <lineage>
        <taxon>unclassified sequences</taxon>
        <taxon>metagenomes</taxon>
        <taxon>ecological metagenomes</taxon>
    </lineage>
</organism>
<dbReference type="SUPFAM" id="SSF103473">
    <property type="entry name" value="MFS general substrate transporter"/>
    <property type="match status" value="1"/>
</dbReference>
<evidence type="ECO:0000259" key="7">
    <source>
        <dbReference type="PROSITE" id="PS50850"/>
    </source>
</evidence>
<keyword evidence="3 6" id="KW-0812">Transmembrane</keyword>
<dbReference type="GO" id="GO:0016020">
    <property type="term" value="C:membrane"/>
    <property type="evidence" value="ECO:0007669"/>
    <property type="project" value="UniProtKB-SubCell"/>
</dbReference>
<dbReference type="Gene3D" id="1.20.1250.20">
    <property type="entry name" value="MFS general substrate transporter like domains"/>
    <property type="match status" value="2"/>
</dbReference>
<dbReference type="EMBL" id="UOFR01000040">
    <property type="protein sequence ID" value="VAW96696.1"/>
    <property type="molecule type" value="Genomic_DNA"/>
</dbReference>
<keyword evidence="5 6" id="KW-0472">Membrane</keyword>
<evidence type="ECO:0000256" key="2">
    <source>
        <dbReference type="ARBA" id="ARBA00022448"/>
    </source>
</evidence>
<dbReference type="PROSITE" id="PS50850">
    <property type="entry name" value="MFS"/>
    <property type="match status" value="1"/>
</dbReference>
<reference evidence="8" key="1">
    <citation type="submission" date="2018-06" db="EMBL/GenBank/DDBJ databases">
        <authorList>
            <person name="Zhirakovskaya E."/>
        </authorList>
    </citation>
    <scope>NUCLEOTIDE SEQUENCE</scope>
</reference>
<dbReference type="InterPro" id="IPR011701">
    <property type="entry name" value="MFS"/>
</dbReference>
<feature type="transmembrane region" description="Helical" evidence="6">
    <location>
        <begin position="491"/>
        <end position="508"/>
    </location>
</feature>
<feature type="transmembrane region" description="Helical" evidence="6">
    <location>
        <begin position="132"/>
        <end position="152"/>
    </location>
</feature>
<sequence>MSEVTQASSRPTNSVSTWRDALATYTHPSVITLLFLGFSAGLPLLLIFGTLSFWLTRAGVDISVITYFSWAALGYSFKFVWAPLIDRLPLPILHQRLGRRRSWLLVIQLLVAFAIAQMGLTEPQPDSLDRMAYFAVLLGFAAASQDIVIDAYRIEIAEPKYQAAMSAMYSAGYRIGMLLASAGAFYLVDWLSQSSQLVQLVLSYASLDSYSSFIQNDVANVYLYAAWKYTYLVLAGFMLVGVVTTLIMSEPESKREFSLGDNSASDYARFLLFFALTTLSFILAFNFLNPSALIMKIFAYSENEIPLILKFIAQTIRLLISIAVAIGFAYFLSMVSMVKRSMLEETYINPVVDFITRYKTSFIIILLLIGFYRISDIVLGVTAILFYENLGFTGIEIANISKTFGLLMIIVGGFLGGLLTARFGVLKILLLGGILAAVTNLLFMWFAYVGNDTTLFIIVIAADNLSAGLAGAAFIAYLSSLTNISFTAMQYALFTSVMTLIPKVIGGYSGSIVQNIGYEYFFLFTAVLGIPVVLLILYLMKLEKPGRA</sequence>
<dbReference type="PANTHER" id="PTHR12778">
    <property type="entry name" value="SOLUTE CARRIER FAMILY 33 ACETYL-COA TRANSPORTER -RELATED"/>
    <property type="match status" value="1"/>
</dbReference>